<feature type="compositionally biased region" description="Gly residues" evidence="7">
    <location>
        <begin position="66"/>
        <end position="83"/>
    </location>
</feature>
<keyword evidence="4 8" id="KW-1133">Transmembrane helix</keyword>
<evidence type="ECO:0000256" key="3">
    <source>
        <dbReference type="ARBA" id="ARBA00022729"/>
    </source>
</evidence>
<keyword evidence="2 8" id="KW-0812">Transmembrane</keyword>
<gene>
    <name evidence="10" type="ORF">KIL84_017934</name>
</gene>
<evidence type="ECO:0000256" key="2">
    <source>
        <dbReference type="ARBA" id="ARBA00022692"/>
    </source>
</evidence>
<evidence type="ECO:0000256" key="4">
    <source>
        <dbReference type="ARBA" id="ARBA00022989"/>
    </source>
</evidence>
<protein>
    <recommendedName>
        <fullName evidence="9">Seven cysteines N-terminal domain-containing protein</fullName>
    </recommendedName>
</protein>
<comment type="caution">
    <text evidence="10">The sequence shown here is derived from an EMBL/GenBank/DDBJ whole genome shotgun (WGS) entry which is preliminary data.</text>
</comment>
<evidence type="ECO:0000313" key="10">
    <source>
        <dbReference type="EMBL" id="KAH1185185.1"/>
    </source>
</evidence>
<accession>A0A9D3XU08</accession>
<evidence type="ECO:0000256" key="5">
    <source>
        <dbReference type="ARBA" id="ARBA00023136"/>
    </source>
</evidence>
<feature type="domain" description="Seven cysteines N-terminal" evidence="9">
    <location>
        <begin position="86"/>
        <end position="167"/>
    </location>
</feature>
<organism evidence="10 11">
    <name type="scientific">Mauremys mutica</name>
    <name type="common">yellowpond turtle</name>
    <dbReference type="NCBI Taxonomy" id="74926"/>
    <lineage>
        <taxon>Eukaryota</taxon>
        <taxon>Metazoa</taxon>
        <taxon>Chordata</taxon>
        <taxon>Craniata</taxon>
        <taxon>Vertebrata</taxon>
        <taxon>Euteleostomi</taxon>
        <taxon>Archelosauria</taxon>
        <taxon>Testudinata</taxon>
        <taxon>Testudines</taxon>
        <taxon>Cryptodira</taxon>
        <taxon>Durocryptodira</taxon>
        <taxon>Testudinoidea</taxon>
        <taxon>Geoemydidae</taxon>
        <taxon>Geoemydinae</taxon>
        <taxon>Mauremys</taxon>
    </lineage>
</organism>
<name>A0A9D3XU08_9SAUR</name>
<evidence type="ECO:0000259" key="9">
    <source>
        <dbReference type="SMART" id="SM00765"/>
    </source>
</evidence>
<feature type="compositionally biased region" description="Low complexity" evidence="7">
    <location>
        <begin position="84"/>
        <end position="94"/>
    </location>
</feature>
<dbReference type="PANTHER" id="PTHR46876:SF1">
    <property type="entry name" value="LOW-DENSITY LIPOPROTEIN RECEPTOR-RELATED PROTEIN 11"/>
    <property type="match status" value="1"/>
</dbReference>
<dbReference type="SMART" id="SM00765">
    <property type="entry name" value="MANEC"/>
    <property type="match status" value="1"/>
</dbReference>
<evidence type="ECO:0000256" key="6">
    <source>
        <dbReference type="ARBA" id="ARBA00023180"/>
    </source>
</evidence>
<keyword evidence="6" id="KW-0325">Glycoprotein</keyword>
<sequence>MRGGRAAKRSRAEGRAAKRGPVKQSRVGGRQAKRGPGMRGRAGTGRDRVRGAGLAGTGRDRVCGAGQAGGEAEPGGGAGGKAGTGEAEPGGRAAGEAGTRLHYAMLHLDQSECMLGIHLYAEEEGDRQCNLMIFDGRRISQHPNCYLFYCPSKEACPMKPAKGLVSYRINRGIQILDSQPANYESNGNSLSSQAARFDLPNQTGHLNHTVALQKSITSQMSELIDHIEEHLDKIEFHTQFPEDQEKIHPETLDSFPKQKITKLLPTRAARTSQLSASTPPPPAMLPTTISSAVLKNTTTSTQIPTSTAFTTTNHMSSYSRTATEFARLRTSATTIKPIATSTDSTSSIDLFSLSVVALLSKDSSSPFQNMHQDNSQRDSEAYLLDDVPKSKHAPQSGDKSGLVASLLFGIVFLLLVIALIGRRMSQSLKRRRYNRLDYLINGMYADV</sequence>
<dbReference type="InterPro" id="IPR011106">
    <property type="entry name" value="MANSC_N"/>
</dbReference>
<dbReference type="Proteomes" id="UP000827986">
    <property type="component" value="Unassembled WGS sequence"/>
</dbReference>
<evidence type="ECO:0000256" key="1">
    <source>
        <dbReference type="ARBA" id="ARBA00004479"/>
    </source>
</evidence>
<dbReference type="InterPro" id="IPR013980">
    <property type="entry name" value="MANSC_dom"/>
</dbReference>
<dbReference type="EMBL" id="JAHDVG010000463">
    <property type="protein sequence ID" value="KAH1185185.1"/>
    <property type="molecule type" value="Genomic_DNA"/>
</dbReference>
<proteinExistence type="predicted"/>
<keyword evidence="11" id="KW-1185">Reference proteome</keyword>
<dbReference type="PANTHER" id="PTHR46876">
    <property type="entry name" value="LOW-DENSITY LIPOPROTEIN RECEPTOR-RELATED PROTEIN 11"/>
    <property type="match status" value="1"/>
</dbReference>
<evidence type="ECO:0000313" key="11">
    <source>
        <dbReference type="Proteomes" id="UP000827986"/>
    </source>
</evidence>
<dbReference type="Pfam" id="PF07502">
    <property type="entry name" value="MANEC"/>
    <property type="match status" value="1"/>
</dbReference>
<feature type="transmembrane region" description="Helical" evidence="8">
    <location>
        <begin position="401"/>
        <end position="421"/>
    </location>
</feature>
<evidence type="ECO:0000256" key="8">
    <source>
        <dbReference type="SAM" id="Phobius"/>
    </source>
</evidence>
<keyword evidence="3" id="KW-0732">Signal</keyword>
<dbReference type="GO" id="GO:0016020">
    <property type="term" value="C:membrane"/>
    <property type="evidence" value="ECO:0007669"/>
    <property type="project" value="UniProtKB-SubCell"/>
</dbReference>
<dbReference type="AlphaFoldDB" id="A0A9D3XU08"/>
<feature type="region of interest" description="Disordered" evidence="7">
    <location>
        <begin position="1"/>
        <end position="94"/>
    </location>
</feature>
<reference evidence="10" key="1">
    <citation type="submission" date="2021-09" db="EMBL/GenBank/DDBJ databases">
        <title>The genome of Mauremys mutica provides insights into the evolution of semi-aquatic lifestyle.</title>
        <authorList>
            <person name="Gong S."/>
            <person name="Gao Y."/>
        </authorList>
    </citation>
    <scope>NUCLEOTIDE SEQUENCE</scope>
    <source>
        <strain evidence="10">MM-2020</strain>
        <tissue evidence="10">Muscle</tissue>
    </source>
</reference>
<evidence type="ECO:0000256" key="7">
    <source>
        <dbReference type="SAM" id="MobiDB-lite"/>
    </source>
</evidence>
<keyword evidence="5 8" id="KW-0472">Membrane</keyword>
<comment type="subcellular location">
    <subcellularLocation>
        <location evidence="1">Membrane</location>
        <topology evidence="1">Single-pass type I membrane protein</topology>
    </subcellularLocation>
</comment>